<organism evidence="2 3">
    <name type="scientific">Glonium stellatum</name>
    <dbReference type="NCBI Taxonomy" id="574774"/>
    <lineage>
        <taxon>Eukaryota</taxon>
        <taxon>Fungi</taxon>
        <taxon>Dikarya</taxon>
        <taxon>Ascomycota</taxon>
        <taxon>Pezizomycotina</taxon>
        <taxon>Dothideomycetes</taxon>
        <taxon>Pleosporomycetidae</taxon>
        <taxon>Gloniales</taxon>
        <taxon>Gloniaceae</taxon>
        <taxon>Glonium</taxon>
    </lineage>
</organism>
<evidence type="ECO:0000256" key="1">
    <source>
        <dbReference type="SAM" id="MobiDB-lite"/>
    </source>
</evidence>
<gene>
    <name evidence="2" type="ORF">AOQ84DRAFT_352621</name>
</gene>
<dbReference type="Proteomes" id="UP000250140">
    <property type="component" value="Unassembled WGS sequence"/>
</dbReference>
<feature type="region of interest" description="Disordered" evidence="1">
    <location>
        <begin position="1"/>
        <end position="43"/>
    </location>
</feature>
<name>A0A8E2F8G4_9PEZI</name>
<accession>A0A8E2F8G4</accession>
<dbReference type="AlphaFoldDB" id="A0A8E2F8G4"/>
<proteinExistence type="predicted"/>
<evidence type="ECO:0000313" key="2">
    <source>
        <dbReference type="EMBL" id="OCL12233.1"/>
    </source>
</evidence>
<dbReference type="OrthoDB" id="3910171at2759"/>
<dbReference type="EMBL" id="KV748900">
    <property type="protein sequence ID" value="OCL12233.1"/>
    <property type="molecule type" value="Genomic_DNA"/>
</dbReference>
<keyword evidence="3" id="KW-1185">Reference proteome</keyword>
<sequence>MFRNFSFEAASRHASAVDSDRACASVSPTSTPDPPSRDQHHLSAPPAVSIGELALRFGEQNLEVDPRYQGTSFFDPSAASEEDFLFSTDPENSNRHQSYASLSPAAIRQQRQANMRLQCSASHAKDISSLVERMVNSGDQCVICTPRESRSAILPAASGFEEDDYASVRRSTNADGTTFTLRYRRSGEILSNQACVSKNIRLRKKKVKRAATAKS</sequence>
<evidence type="ECO:0000313" key="3">
    <source>
        <dbReference type="Proteomes" id="UP000250140"/>
    </source>
</evidence>
<reference evidence="2 3" key="1">
    <citation type="journal article" date="2016" name="Nat. Commun.">
        <title>Ectomycorrhizal ecology is imprinted in the genome of the dominant symbiotic fungus Cenococcum geophilum.</title>
        <authorList>
            <consortium name="DOE Joint Genome Institute"/>
            <person name="Peter M."/>
            <person name="Kohler A."/>
            <person name="Ohm R.A."/>
            <person name="Kuo A."/>
            <person name="Krutzmann J."/>
            <person name="Morin E."/>
            <person name="Arend M."/>
            <person name="Barry K.W."/>
            <person name="Binder M."/>
            <person name="Choi C."/>
            <person name="Clum A."/>
            <person name="Copeland A."/>
            <person name="Grisel N."/>
            <person name="Haridas S."/>
            <person name="Kipfer T."/>
            <person name="LaButti K."/>
            <person name="Lindquist E."/>
            <person name="Lipzen A."/>
            <person name="Maire R."/>
            <person name="Meier B."/>
            <person name="Mihaltcheva S."/>
            <person name="Molinier V."/>
            <person name="Murat C."/>
            <person name="Poggeler S."/>
            <person name="Quandt C.A."/>
            <person name="Sperisen C."/>
            <person name="Tritt A."/>
            <person name="Tisserant E."/>
            <person name="Crous P.W."/>
            <person name="Henrissat B."/>
            <person name="Nehls U."/>
            <person name="Egli S."/>
            <person name="Spatafora J.W."/>
            <person name="Grigoriev I.V."/>
            <person name="Martin F.M."/>
        </authorList>
    </citation>
    <scope>NUCLEOTIDE SEQUENCE [LARGE SCALE GENOMIC DNA]</scope>
    <source>
        <strain evidence="2 3">CBS 207.34</strain>
    </source>
</reference>
<protein>
    <submittedName>
        <fullName evidence="2">Uncharacterized protein</fullName>
    </submittedName>
</protein>